<evidence type="ECO:0000259" key="6">
    <source>
        <dbReference type="Pfam" id="PF25967"/>
    </source>
</evidence>
<dbReference type="Pfam" id="PF25967">
    <property type="entry name" value="RND-MFP_C"/>
    <property type="match status" value="1"/>
</dbReference>
<dbReference type="Pfam" id="PF25917">
    <property type="entry name" value="BSH_RND"/>
    <property type="match status" value="1"/>
</dbReference>
<dbReference type="FunFam" id="2.40.30.170:FF:000010">
    <property type="entry name" value="Efflux RND transporter periplasmic adaptor subunit"/>
    <property type="match status" value="1"/>
</dbReference>
<evidence type="ECO:0000256" key="3">
    <source>
        <dbReference type="ARBA" id="ARBA00022448"/>
    </source>
</evidence>
<dbReference type="InterPro" id="IPR006143">
    <property type="entry name" value="RND_pump_MFP"/>
</dbReference>
<comment type="subcellular location">
    <subcellularLocation>
        <location evidence="1">Cell envelope</location>
    </subcellularLocation>
</comment>
<dbReference type="GO" id="GO:0015562">
    <property type="term" value="F:efflux transmembrane transporter activity"/>
    <property type="evidence" value="ECO:0007669"/>
    <property type="project" value="TreeGrafter"/>
</dbReference>
<evidence type="ECO:0000313" key="7">
    <source>
        <dbReference type="EMBL" id="MBD0414385.1"/>
    </source>
</evidence>
<dbReference type="Pfam" id="PF25954">
    <property type="entry name" value="Beta-barrel_RND_2"/>
    <property type="match status" value="1"/>
</dbReference>
<dbReference type="AlphaFoldDB" id="A0A8J6U4I3"/>
<name>A0A8J6U4I3_9HYPH</name>
<dbReference type="Gene3D" id="2.40.50.100">
    <property type="match status" value="1"/>
</dbReference>
<feature type="domain" description="CusB-like beta-barrel" evidence="5">
    <location>
        <begin position="223"/>
        <end position="294"/>
    </location>
</feature>
<dbReference type="RefSeq" id="WP_188163837.1">
    <property type="nucleotide sequence ID" value="NZ_JACVVX010000002.1"/>
</dbReference>
<comment type="caution">
    <text evidence="7">The sequence shown here is derived from an EMBL/GenBank/DDBJ whole genome shotgun (WGS) entry which is preliminary data.</text>
</comment>
<dbReference type="SUPFAM" id="SSF111369">
    <property type="entry name" value="HlyD-like secretion proteins"/>
    <property type="match status" value="1"/>
</dbReference>
<accession>A0A8J6U4I3</accession>
<dbReference type="Gene3D" id="1.10.287.470">
    <property type="entry name" value="Helix hairpin bin"/>
    <property type="match status" value="1"/>
</dbReference>
<evidence type="ECO:0000259" key="4">
    <source>
        <dbReference type="Pfam" id="PF25917"/>
    </source>
</evidence>
<keyword evidence="8" id="KW-1185">Reference proteome</keyword>
<proteinExistence type="inferred from homology"/>
<reference evidence="7" key="1">
    <citation type="submission" date="2020-09" db="EMBL/GenBank/DDBJ databases">
        <title>Genome seq and assembly of Tianweitania sp.</title>
        <authorList>
            <person name="Chhetri G."/>
        </authorList>
    </citation>
    <scope>NUCLEOTIDE SEQUENCE</scope>
    <source>
        <strain evidence="7">Rool2</strain>
    </source>
</reference>
<feature type="domain" description="Multidrug resistance protein MdtA-like barrel-sandwich hybrid" evidence="4">
    <location>
        <begin position="89"/>
        <end position="212"/>
    </location>
</feature>
<dbReference type="Gene3D" id="2.40.420.20">
    <property type="match status" value="1"/>
</dbReference>
<evidence type="ECO:0000256" key="2">
    <source>
        <dbReference type="ARBA" id="ARBA00009477"/>
    </source>
</evidence>
<gene>
    <name evidence="7" type="ORF">ICI42_06950</name>
</gene>
<dbReference type="Proteomes" id="UP000643405">
    <property type="component" value="Unassembled WGS sequence"/>
</dbReference>
<dbReference type="NCBIfam" id="TIGR01730">
    <property type="entry name" value="RND_mfp"/>
    <property type="match status" value="1"/>
</dbReference>
<comment type="similarity">
    <text evidence="2">Belongs to the membrane fusion protein (MFP) (TC 8.A.1) family.</text>
</comment>
<dbReference type="InterPro" id="IPR058627">
    <property type="entry name" value="MdtA-like_C"/>
</dbReference>
<dbReference type="InterPro" id="IPR058792">
    <property type="entry name" value="Beta-barrel_RND_2"/>
</dbReference>
<dbReference type="PANTHER" id="PTHR30469">
    <property type="entry name" value="MULTIDRUG RESISTANCE PROTEIN MDTA"/>
    <property type="match status" value="1"/>
</dbReference>
<dbReference type="Gene3D" id="2.40.30.170">
    <property type="match status" value="1"/>
</dbReference>
<organism evidence="7 8">
    <name type="scientific">Oryzicola mucosus</name>
    <dbReference type="NCBI Taxonomy" id="2767425"/>
    <lineage>
        <taxon>Bacteria</taxon>
        <taxon>Pseudomonadati</taxon>
        <taxon>Pseudomonadota</taxon>
        <taxon>Alphaproteobacteria</taxon>
        <taxon>Hyphomicrobiales</taxon>
        <taxon>Phyllobacteriaceae</taxon>
        <taxon>Oryzicola</taxon>
    </lineage>
</organism>
<dbReference type="GO" id="GO:1990281">
    <property type="term" value="C:efflux pump complex"/>
    <property type="evidence" value="ECO:0007669"/>
    <property type="project" value="TreeGrafter"/>
</dbReference>
<evidence type="ECO:0000256" key="1">
    <source>
        <dbReference type="ARBA" id="ARBA00004196"/>
    </source>
</evidence>
<sequence>MKAWKQLLWAIVIVAAAAALWTSFAPNGREWIAWLGLGGPASANVEPSGQGRQGGRGGAPQTRVVTADVAQSTINDRLQAVGSGRANKSVAVTPYTSGQLREIVIAPGQRVEAGAVIAMLDSDVEEIALERANAARDDAQAKLDRVKALRASNTSTAVQVSDAELVVRDAALAARDAQVALDRRRIVSPISGIVGILPVEAGNYVAAQTTVATIDDRSRITVDFWVPERFATMIAVGNPLSASPISTPGQVIEGTVSAVDNRIDEASRTLRVQASIPNDDDTLRAGMSFQVSMKFPGNNYPSVDPLAIQWSLDGAYVWAVRDGKAVRMPVKIVQRNTESVLVEAALVAGDKVVTEGVYAVREGAAVMMAGEPAPPAVPSGSVRPAG</sequence>
<dbReference type="InterPro" id="IPR058625">
    <property type="entry name" value="MdtA-like_BSH"/>
</dbReference>
<evidence type="ECO:0000313" key="8">
    <source>
        <dbReference type="Proteomes" id="UP000643405"/>
    </source>
</evidence>
<protein>
    <submittedName>
        <fullName evidence="7">Efflux RND transporter periplasmic adaptor subunit</fullName>
    </submittedName>
</protein>
<dbReference type="EMBL" id="JACVVX010000002">
    <property type="protein sequence ID" value="MBD0414385.1"/>
    <property type="molecule type" value="Genomic_DNA"/>
</dbReference>
<feature type="domain" description="Multidrug resistance protein MdtA-like C-terminal permuted SH3" evidence="6">
    <location>
        <begin position="307"/>
        <end position="357"/>
    </location>
</feature>
<keyword evidence="3" id="KW-0813">Transport</keyword>
<dbReference type="PANTHER" id="PTHR30469:SF11">
    <property type="entry name" value="BLL4320 PROTEIN"/>
    <property type="match status" value="1"/>
</dbReference>
<evidence type="ECO:0000259" key="5">
    <source>
        <dbReference type="Pfam" id="PF25954"/>
    </source>
</evidence>